<evidence type="ECO:0000313" key="2">
    <source>
        <dbReference type="Proteomes" id="UP000887540"/>
    </source>
</evidence>
<dbReference type="AlphaFoldDB" id="A0A914CMS2"/>
<keyword evidence="1" id="KW-0812">Transmembrane</keyword>
<evidence type="ECO:0000256" key="1">
    <source>
        <dbReference type="SAM" id="Phobius"/>
    </source>
</evidence>
<evidence type="ECO:0000313" key="3">
    <source>
        <dbReference type="WBParaSite" id="ACRNAN_scaffold1205.g9717.t1"/>
    </source>
</evidence>
<accession>A0A914CMS2</accession>
<dbReference type="WBParaSite" id="ACRNAN_scaffold1205.g9717.t1">
    <property type="protein sequence ID" value="ACRNAN_scaffold1205.g9717.t1"/>
    <property type="gene ID" value="ACRNAN_scaffold1205.g9717"/>
</dbReference>
<proteinExistence type="predicted"/>
<protein>
    <submittedName>
        <fullName evidence="3">Uncharacterized protein</fullName>
    </submittedName>
</protein>
<dbReference type="Proteomes" id="UP000887540">
    <property type="component" value="Unplaced"/>
</dbReference>
<reference evidence="3" key="1">
    <citation type="submission" date="2022-11" db="UniProtKB">
        <authorList>
            <consortium name="WormBaseParasite"/>
        </authorList>
    </citation>
    <scope>IDENTIFICATION</scope>
</reference>
<keyword evidence="2" id="KW-1185">Reference proteome</keyword>
<name>A0A914CMS2_9BILA</name>
<feature type="transmembrane region" description="Helical" evidence="1">
    <location>
        <begin position="43"/>
        <end position="65"/>
    </location>
</feature>
<organism evidence="2 3">
    <name type="scientific">Acrobeloides nanus</name>
    <dbReference type="NCBI Taxonomy" id="290746"/>
    <lineage>
        <taxon>Eukaryota</taxon>
        <taxon>Metazoa</taxon>
        <taxon>Ecdysozoa</taxon>
        <taxon>Nematoda</taxon>
        <taxon>Chromadorea</taxon>
        <taxon>Rhabditida</taxon>
        <taxon>Tylenchina</taxon>
        <taxon>Cephalobomorpha</taxon>
        <taxon>Cephaloboidea</taxon>
        <taxon>Cephalobidae</taxon>
        <taxon>Acrobeloides</taxon>
    </lineage>
</organism>
<keyword evidence="1" id="KW-0472">Membrane</keyword>
<keyword evidence="1" id="KW-1133">Transmembrane helix</keyword>
<sequence>MSRDNKKEPPSTNFSGFWTDNNTKTSKFSVSGLLKGKSSRKNYLIIVGILFVLALLLGIATIILISKQSQGTTESQETTQSQEPYNPLTDPNCSNCTCYAYIDLALDITTDLTLDAFKLQNEFVDYYISKMYDPQFLANDSQVNINYGVDAFYLAYF</sequence>